<evidence type="ECO:0000313" key="3">
    <source>
        <dbReference type="Proteomes" id="UP000284219"/>
    </source>
</evidence>
<comment type="caution">
    <text evidence="2">The sequence shown here is derived from an EMBL/GenBank/DDBJ whole genome shotgun (WGS) entry which is preliminary data.</text>
</comment>
<accession>A0A419SM44</accession>
<dbReference type="RefSeq" id="WP_120188905.1">
    <property type="nucleotide sequence ID" value="NZ_MCHY01000007.1"/>
</dbReference>
<dbReference type="AlphaFoldDB" id="A0A419SM44"/>
<proteinExistence type="predicted"/>
<feature type="region of interest" description="Disordered" evidence="1">
    <location>
        <begin position="1"/>
        <end position="59"/>
    </location>
</feature>
<organism evidence="2 3">
    <name type="scientific">Ammoniphilus oxalaticus</name>
    <dbReference type="NCBI Taxonomy" id="66863"/>
    <lineage>
        <taxon>Bacteria</taxon>
        <taxon>Bacillati</taxon>
        <taxon>Bacillota</taxon>
        <taxon>Bacilli</taxon>
        <taxon>Bacillales</taxon>
        <taxon>Paenibacillaceae</taxon>
        <taxon>Aneurinibacillus group</taxon>
        <taxon>Ammoniphilus</taxon>
    </lineage>
</organism>
<sequence length="59" mass="6558">MDNKKKAKQLDPQLRDIGTRSAGATRLHETRTADTPEKIEAPVVPHPGPYDTRTGKYTV</sequence>
<gene>
    <name evidence="2" type="ORF">BEP19_04495</name>
</gene>
<name>A0A419SM44_9BACL</name>
<dbReference type="OrthoDB" id="2628247at2"/>
<reference evidence="2 3" key="1">
    <citation type="submission" date="2016-08" db="EMBL/GenBank/DDBJ databases">
        <title>Novel Firmicute Genomes.</title>
        <authorList>
            <person name="Poppleton D.I."/>
            <person name="Gribaldo S."/>
        </authorList>
    </citation>
    <scope>NUCLEOTIDE SEQUENCE [LARGE SCALE GENOMIC DNA]</scope>
    <source>
        <strain evidence="2 3">RAOx-1</strain>
    </source>
</reference>
<evidence type="ECO:0000313" key="2">
    <source>
        <dbReference type="EMBL" id="RKD25085.1"/>
    </source>
</evidence>
<feature type="compositionally biased region" description="Basic and acidic residues" evidence="1">
    <location>
        <begin position="26"/>
        <end position="40"/>
    </location>
</feature>
<dbReference type="Proteomes" id="UP000284219">
    <property type="component" value="Unassembled WGS sequence"/>
</dbReference>
<evidence type="ECO:0000256" key="1">
    <source>
        <dbReference type="SAM" id="MobiDB-lite"/>
    </source>
</evidence>
<protein>
    <submittedName>
        <fullName evidence="2">Uncharacterized protein</fullName>
    </submittedName>
</protein>
<keyword evidence="3" id="KW-1185">Reference proteome</keyword>
<dbReference type="EMBL" id="MCHY01000007">
    <property type="protein sequence ID" value="RKD25085.1"/>
    <property type="molecule type" value="Genomic_DNA"/>
</dbReference>